<proteinExistence type="predicted"/>
<name>A0A9W7EWQ7_9STRA</name>
<evidence type="ECO:0000313" key="3">
    <source>
        <dbReference type="Proteomes" id="UP001162640"/>
    </source>
</evidence>
<reference evidence="3" key="1">
    <citation type="journal article" date="2023" name="Commun. Biol.">
        <title>Genome analysis of Parmales, the sister group of diatoms, reveals the evolutionary specialization of diatoms from phago-mixotrophs to photoautotrophs.</title>
        <authorList>
            <person name="Ban H."/>
            <person name="Sato S."/>
            <person name="Yoshikawa S."/>
            <person name="Yamada K."/>
            <person name="Nakamura Y."/>
            <person name="Ichinomiya M."/>
            <person name="Sato N."/>
            <person name="Blanc-Mathieu R."/>
            <person name="Endo H."/>
            <person name="Kuwata A."/>
            <person name="Ogata H."/>
        </authorList>
    </citation>
    <scope>NUCLEOTIDE SEQUENCE [LARGE SCALE GENOMIC DNA]</scope>
</reference>
<protein>
    <submittedName>
        <fullName evidence="2">Uncharacterized protein</fullName>
    </submittedName>
</protein>
<feature type="transmembrane region" description="Helical" evidence="1">
    <location>
        <begin position="36"/>
        <end position="55"/>
    </location>
</feature>
<organism evidence="2 3">
    <name type="scientific">Triparma laevis f. inornata</name>
    <dbReference type="NCBI Taxonomy" id="1714386"/>
    <lineage>
        <taxon>Eukaryota</taxon>
        <taxon>Sar</taxon>
        <taxon>Stramenopiles</taxon>
        <taxon>Ochrophyta</taxon>
        <taxon>Bolidophyceae</taxon>
        <taxon>Parmales</taxon>
        <taxon>Triparmaceae</taxon>
        <taxon>Triparma</taxon>
    </lineage>
</organism>
<comment type="caution">
    <text evidence="2">The sequence shown here is derived from an EMBL/GenBank/DDBJ whole genome shotgun (WGS) entry which is preliminary data.</text>
</comment>
<dbReference type="Proteomes" id="UP001162640">
    <property type="component" value="Unassembled WGS sequence"/>
</dbReference>
<accession>A0A9W7EWQ7</accession>
<sequence>MLKPRSSLRKSNSFAPIFMRLASLIAGDLMVFKGVVIDLIINVAIAIFIVSFMYCRIERIAWNYSVERREYMANLEAYANEKLQLEKGLLGAGSVNMLSLPLIPSN</sequence>
<feature type="transmembrane region" description="Helical" evidence="1">
    <location>
        <begin position="12"/>
        <end position="30"/>
    </location>
</feature>
<gene>
    <name evidence="2" type="ORF">TL16_g12411</name>
</gene>
<dbReference type="EMBL" id="BLQM01000501">
    <property type="protein sequence ID" value="GMH92653.1"/>
    <property type="molecule type" value="Genomic_DNA"/>
</dbReference>
<dbReference type="AlphaFoldDB" id="A0A9W7EWQ7"/>
<evidence type="ECO:0000313" key="2">
    <source>
        <dbReference type="EMBL" id="GMH92653.1"/>
    </source>
</evidence>
<keyword evidence="1" id="KW-0472">Membrane</keyword>
<evidence type="ECO:0000256" key="1">
    <source>
        <dbReference type="SAM" id="Phobius"/>
    </source>
</evidence>
<keyword evidence="1" id="KW-1133">Transmembrane helix</keyword>
<keyword evidence="1" id="KW-0812">Transmembrane</keyword>